<evidence type="ECO:0000313" key="1">
    <source>
        <dbReference type="EMBL" id="CAL8071666.1"/>
    </source>
</evidence>
<sequence>MNWWALLDASMGYVNIVDDFIELKVVVKADNPNDVTTGNESMEARRKGTKQVATLSTEHLCFAALFAWTCLVMKCISVAMGIQFVTTVSAVSHIVHSAELDLKIPGFETERWRLCWISLKLNAVIEIEDAM</sequence>
<keyword evidence="2" id="KW-1185">Reference proteome</keyword>
<reference evidence="1 2" key="1">
    <citation type="submission" date="2024-08" db="EMBL/GenBank/DDBJ databases">
        <authorList>
            <person name="Cucini C."/>
            <person name="Frati F."/>
        </authorList>
    </citation>
    <scope>NUCLEOTIDE SEQUENCE [LARGE SCALE GENOMIC DNA]</scope>
</reference>
<gene>
    <name evidence="1" type="ORF">ODALV1_LOCUS1827</name>
</gene>
<organism evidence="1 2">
    <name type="scientific">Orchesella dallaii</name>
    <dbReference type="NCBI Taxonomy" id="48710"/>
    <lineage>
        <taxon>Eukaryota</taxon>
        <taxon>Metazoa</taxon>
        <taxon>Ecdysozoa</taxon>
        <taxon>Arthropoda</taxon>
        <taxon>Hexapoda</taxon>
        <taxon>Collembola</taxon>
        <taxon>Entomobryomorpha</taxon>
        <taxon>Entomobryoidea</taxon>
        <taxon>Orchesellidae</taxon>
        <taxon>Orchesellinae</taxon>
        <taxon>Orchesella</taxon>
    </lineage>
</organism>
<dbReference type="EMBL" id="CAXLJM020000006">
    <property type="protein sequence ID" value="CAL8071666.1"/>
    <property type="molecule type" value="Genomic_DNA"/>
</dbReference>
<dbReference type="Proteomes" id="UP001642540">
    <property type="component" value="Unassembled WGS sequence"/>
</dbReference>
<evidence type="ECO:0000313" key="2">
    <source>
        <dbReference type="Proteomes" id="UP001642540"/>
    </source>
</evidence>
<name>A0ABP1PS05_9HEXA</name>
<protein>
    <submittedName>
        <fullName evidence="1">Uncharacterized protein</fullName>
    </submittedName>
</protein>
<accession>A0ABP1PS05</accession>
<comment type="caution">
    <text evidence="1">The sequence shown here is derived from an EMBL/GenBank/DDBJ whole genome shotgun (WGS) entry which is preliminary data.</text>
</comment>
<proteinExistence type="predicted"/>